<keyword evidence="4" id="KW-1185">Reference proteome</keyword>
<dbReference type="InterPro" id="IPR051465">
    <property type="entry name" value="Cell_Envelope_Struct_Comp"/>
</dbReference>
<accession>A0A1C7EEP3</accession>
<reference evidence="3" key="1">
    <citation type="submission" date="2016-10" db="EMBL/GenBank/DDBJ databases">
        <authorList>
            <person name="See-Too W.S."/>
        </authorList>
    </citation>
    <scope>NUCLEOTIDE SEQUENCE</scope>
    <source>
        <strain evidence="3">DSM 22276</strain>
    </source>
</reference>
<dbReference type="OrthoDB" id="9813368at2"/>
<dbReference type="InterPro" id="IPR012334">
    <property type="entry name" value="Pectin_lyas_fold"/>
</dbReference>
<dbReference type="Pfam" id="PF00395">
    <property type="entry name" value="SLH"/>
    <property type="match status" value="3"/>
</dbReference>
<dbReference type="Pfam" id="PF12708">
    <property type="entry name" value="Pect-lyase_RHGA_epim"/>
    <property type="match status" value="1"/>
</dbReference>
<dbReference type="RefSeq" id="WP_065525600.1">
    <property type="nucleotide sequence ID" value="NZ_CP016543.2"/>
</dbReference>
<dbReference type="SMART" id="SM00710">
    <property type="entry name" value="PbH1"/>
    <property type="match status" value="4"/>
</dbReference>
<feature type="chain" id="PRO_5038835868" description="SLH domain-containing protein" evidence="1">
    <location>
        <begin position="23"/>
        <end position="557"/>
    </location>
</feature>
<dbReference type="InterPro" id="IPR013783">
    <property type="entry name" value="Ig-like_fold"/>
</dbReference>
<feature type="domain" description="SLH" evidence="2">
    <location>
        <begin position="380"/>
        <end position="443"/>
    </location>
</feature>
<dbReference type="Pfam" id="PF17936">
    <property type="entry name" value="Big_6"/>
    <property type="match status" value="1"/>
</dbReference>
<dbReference type="InterPro" id="IPR024535">
    <property type="entry name" value="RHGA/B-epi-like_pectate_lyase"/>
</dbReference>
<dbReference type="STRING" id="414778.BCM40_03605"/>
<dbReference type="PANTHER" id="PTHR43308">
    <property type="entry name" value="OUTER MEMBRANE PROTEIN ALPHA-RELATED"/>
    <property type="match status" value="1"/>
</dbReference>
<keyword evidence="1" id="KW-0732">Signal</keyword>
<evidence type="ECO:0000313" key="3">
    <source>
        <dbReference type="EMBL" id="ANU22493.1"/>
    </source>
</evidence>
<dbReference type="InterPro" id="IPR041498">
    <property type="entry name" value="Big_6"/>
</dbReference>
<feature type="domain" description="SLH" evidence="2">
    <location>
        <begin position="444"/>
        <end position="498"/>
    </location>
</feature>
<name>A0A1C7EEP3_9BACL</name>
<dbReference type="EMBL" id="CP016543">
    <property type="protein sequence ID" value="ANU22493.1"/>
    <property type="molecule type" value="Genomic_DNA"/>
</dbReference>
<dbReference type="InterPro" id="IPR011050">
    <property type="entry name" value="Pectin_lyase_fold/virulence"/>
</dbReference>
<dbReference type="Gene3D" id="2.60.40.10">
    <property type="entry name" value="Immunoglobulins"/>
    <property type="match status" value="1"/>
</dbReference>
<evidence type="ECO:0000259" key="2">
    <source>
        <dbReference type="PROSITE" id="PS51272"/>
    </source>
</evidence>
<sequence length="557" mass="61599">MYKWCFFLFLFLIFSTSTLNLATATTLVNVKDFGSYGNDKMDDTQFIQNAIDFQSSKGGGVVYFNKGEYLIDSTKSITLRDNITLEFEQGAILKAIPNSAERYEIVKIHNVKNVNITGQVSIVGDRSEHTSSLGEWGVGISIRGAQDINIENVSISDSWGDGIYIGNTSKKNYSENIKINNSNFDNNRRQGITVVSVKKLEIINATITNTNGISPQSGIDIEPNNSTQFLKDIKIINLKTDNNQGTGFKIYLNNFRHNENPISIFVDSIKNIKDGIAVRSLKNIKGEIKIANYQYLSGTEVSMAPTFEPVTNTSENVIGMAPAGSFVTISVGSNGLGKAQTNAEGKFSVPIPVQEANAEMRIRVSDAFGNFVANKYTNVLNVKYTDFKISHWAYEEVIYLASRQVITGYPNESFQPQKNTTRAEAAKMLAIALDLPIEDVPSGYKDVSDKHWGKNYIAAVSKAGLFTGNPDGTFAPNDVLKRAEMAKVISIAYELQSSDKNHFSDVKASHWSKGYISGLFENGITTGYPDKTFRPGEPTTRAEYSVFLARAKNKKFR</sequence>
<dbReference type="AlphaFoldDB" id="A0A1C7EEP3"/>
<feature type="signal peptide" evidence="1">
    <location>
        <begin position="1"/>
        <end position="22"/>
    </location>
</feature>
<protein>
    <recommendedName>
        <fullName evidence="2">SLH domain-containing protein</fullName>
    </recommendedName>
</protein>
<organism evidence="3 4">
    <name type="scientific">Planococcus donghaensis</name>
    <dbReference type="NCBI Taxonomy" id="414778"/>
    <lineage>
        <taxon>Bacteria</taxon>
        <taxon>Bacillati</taxon>
        <taxon>Bacillota</taxon>
        <taxon>Bacilli</taxon>
        <taxon>Bacillales</taxon>
        <taxon>Caryophanaceae</taxon>
        <taxon>Planococcus</taxon>
    </lineage>
</organism>
<gene>
    <name evidence="3" type="ORF">BCM40_03605</name>
</gene>
<dbReference type="InterPro" id="IPR001119">
    <property type="entry name" value="SLH_dom"/>
</dbReference>
<dbReference type="KEGG" id="pdg:BCM40_03605"/>
<dbReference type="Proteomes" id="UP000092495">
    <property type="component" value="Chromosome"/>
</dbReference>
<dbReference type="SUPFAM" id="SSF51126">
    <property type="entry name" value="Pectin lyase-like"/>
    <property type="match status" value="1"/>
</dbReference>
<dbReference type="PROSITE" id="PS51272">
    <property type="entry name" value="SLH"/>
    <property type="match status" value="3"/>
</dbReference>
<evidence type="ECO:0000256" key="1">
    <source>
        <dbReference type="SAM" id="SignalP"/>
    </source>
</evidence>
<dbReference type="InterPro" id="IPR006626">
    <property type="entry name" value="PbH1"/>
</dbReference>
<feature type="domain" description="SLH" evidence="2">
    <location>
        <begin position="499"/>
        <end position="557"/>
    </location>
</feature>
<proteinExistence type="predicted"/>
<dbReference type="PANTHER" id="PTHR43308:SF5">
    <property type="entry name" value="S-LAYER PROTEIN _ PEPTIDOGLYCAN ENDO-BETA-N-ACETYLGLUCOSAMINIDASE"/>
    <property type="match status" value="1"/>
</dbReference>
<dbReference type="Gene3D" id="2.160.20.10">
    <property type="entry name" value="Single-stranded right-handed beta-helix, Pectin lyase-like"/>
    <property type="match status" value="1"/>
</dbReference>
<evidence type="ECO:0000313" key="4">
    <source>
        <dbReference type="Proteomes" id="UP000092495"/>
    </source>
</evidence>